<name>A0A116J2H6_STRSU</name>
<organism evidence="3 4">
    <name type="scientific">Streptococcus suis</name>
    <dbReference type="NCBI Taxonomy" id="1307"/>
    <lineage>
        <taxon>Bacteria</taxon>
        <taxon>Bacillati</taxon>
        <taxon>Bacillota</taxon>
        <taxon>Bacilli</taxon>
        <taxon>Lactobacillales</taxon>
        <taxon>Streptococcaceae</taxon>
        <taxon>Streptococcus</taxon>
    </lineage>
</organism>
<dbReference type="AlphaFoldDB" id="A0A116J2H6"/>
<dbReference type="Pfam" id="PF19481">
    <property type="entry name" value="DUF6017"/>
    <property type="match status" value="1"/>
</dbReference>
<sequence>MNALLFDERPIVANPVLAREIGLNEAIVLQQINFWLEINKQNGKNYHDGKYWTYNSIRAWHESDFSYLSYETVKRTFSKLEKAGYLFTGNYNKDPRDKTKWYSLNYDKIFTLEEEVKQKRNNVASKVLEKADENDVTNALGQNDPMEKFKLIQCNNSERTNGLVQTEPMQSVNMSQPLPNNTSNNTTDNTSFYINQSIEEEDELEKLKKQVQYDLLKESGCVEKLCEWDEVLPIIADVFYQNEGTISINQMRLPIDFVKERFRQLNMHHIDYICECLSKVDTNIRNIRAYILTTAFNAPQTIGAYYSNQVKQDFGGSIL</sequence>
<gene>
    <name evidence="3" type="ORF">HU146_02345</name>
    <name evidence="2" type="ORF">Q7V77_07610</name>
</gene>
<reference evidence="2" key="2">
    <citation type="submission" date="2023-07" db="EMBL/GenBank/DDBJ databases">
        <title>Characterization of virulence traits, antimicrobial resistance genes carried by mobile genetic elements and competence in Streptococcus suis strains isolated in France.</title>
        <authorList>
            <person name="Dechene-Tempier M."/>
            <person name="Marois-Crehan C."/>
            <person name="De Boisseson C."/>
            <person name="Lucas P."/>
            <person name="Bougeard S."/>
            <person name="Libante V."/>
            <person name="Payot S."/>
        </authorList>
    </citation>
    <scope>NUCLEOTIDE SEQUENCE</scope>
    <source>
        <strain evidence="2">1532</strain>
    </source>
</reference>
<dbReference type="EMBL" id="JABXEU010000005">
    <property type="protein sequence ID" value="NVH36104.1"/>
    <property type="molecule type" value="Genomic_DNA"/>
</dbReference>
<accession>A0A116J2H6</accession>
<dbReference type="Proteomes" id="UP001272448">
    <property type="component" value="Unassembled WGS sequence"/>
</dbReference>
<feature type="domain" description="DUF6017" evidence="1">
    <location>
        <begin position="204"/>
        <end position="314"/>
    </location>
</feature>
<evidence type="ECO:0000313" key="2">
    <source>
        <dbReference type="EMBL" id="MDW8635577.1"/>
    </source>
</evidence>
<evidence type="ECO:0000259" key="1">
    <source>
        <dbReference type="Pfam" id="PF19481"/>
    </source>
</evidence>
<evidence type="ECO:0000313" key="3">
    <source>
        <dbReference type="EMBL" id="NVH36104.1"/>
    </source>
</evidence>
<dbReference type="RefSeq" id="WP_024383747.1">
    <property type="nucleotide sequence ID" value="NZ_BCCT01000014.1"/>
</dbReference>
<dbReference type="EMBL" id="JAUTFT010000014">
    <property type="protein sequence ID" value="MDW8635577.1"/>
    <property type="molecule type" value="Genomic_DNA"/>
</dbReference>
<reference evidence="3 4" key="1">
    <citation type="submission" date="2020-06" db="EMBL/GenBank/DDBJ databases">
        <title>Pan-genome analysis of Streptococcus suis serotype 2 revealed genomic diversity among strains of different virulence.</title>
        <authorList>
            <person name="Guo G."/>
            <person name="Zhang W."/>
        </authorList>
    </citation>
    <scope>NUCLEOTIDE SEQUENCE [LARGE SCALE GENOMIC DNA]</scope>
    <source>
        <strain evidence="3 4">ZJ92091101</strain>
    </source>
</reference>
<evidence type="ECO:0000313" key="4">
    <source>
        <dbReference type="Proteomes" id="UP000548355"/>
    </source>
</evidence>
<dbReference type="InterPro" id="IPR046059">
    <property type="entry name" value="DUF6017"/>
</dbReference>
<comment type="caution">
    <text evidence="3">The sequence shown here is derived from an EMBL/GenBank/DDBJ whole genome shotgun (WGS) entry which is preliminary data.</text>
</comment>
<protein>
    <submittedName>
        <fullName evidence="3">Conjugal transfer protein</fullName>
    </submittedName>
    <submittedName>
        <fullName evidence="2">DUF6017 domain-containing protein</fullName>
    </submittedName>
</protein>
<proteinExistence type="predicted"/>
<dbReference type="Proteomes" id="UP000548355">
    <property type="component" value="Unassembled WGS sequence"/>
</dbReference>